<evidence type="ECO:0000313" key="3">
    <source>
        <dbReference type="EMBL" id="GAX15752.1"/>
    </source>
</evidence>
<comment type="caution">
    <text evidence="3">The sequence shown here is derived from an EMBL/GenBank/DDBJ whole genome shotgun (WGS) entry which is preliminary data.</text>
</comment>
<feature type="compositionally biased region" description="Polar residues" evidence="1">
    <location>
        <begin position="421"/>
        <end position="433"/>
    </location>
</feature>
<feature type="chain" id="PRO_5012757788" evidence="2">
    <location>
        <begin position="25"/>
        <end position="551"/>
    </location>
</feature>
<accession>A0A1Z5JPJ1</accession>
<name>A0A1Z5JPJ1_FISSO</name>
<keyword evidence="4" id="KW-1185">Reference proteome</keyword>
<feature type="region of interest" description="Disordered" evidence="1">
    <location>
        <begin position="421"/>
        <end position="522"/>
    </location>
</feature>
<feature type="compositionally biased region" description="Low complexity" evidence="1">
    <location>
        <begin position="435"/>
        <end position="449"/>
    </location>
</feature>
<evidence type="ECO:0000256" key="1">
    <source>
        <dbReference type="SAM" id="MobiDB-lite"/>
    </source>
</evidence>
<evidence type="ECO:0000256" key="2">
    <source>
        <dbReference type="SAM" id="SignalP"/>
    </source>
</evidence>
<protein>
    <submittedName>
        <fullName evidence="3">Uncharacterized protein</fullName>
    </submittedName>
</protein>
<dbReference type="EMBL" id="BDSP01000096">
    <property type="protein sequence ID" value="GAX15752.1"/>
    <property type="molecule type" value="Genomic_DNA"/>
</dbReference>
<feature type="signal peptide" evidence="2">
    <location>
        <begin position="1"/>
        <end position="24"/>
    </location>
</feature>
<dbReference type="OrthoDB" id="49433at2759"/>
<dbReference type="AlphaFoldDB" id="A0A1Z5JPJ1"/>
<organism evidence="3 4">
    <name type="scientific">Fistulifera solaris</name>
    <name type="common">Oleaginous diatom</name>
    <dbReference type="NCBI Taxonomy" id="1519565"/>
    <lineage>
        <taxon>Eukaryota</taxon>
        <taxon>Sar</taxon>
        <taxon>Stramenopiles</taxon>
        <taxon>Ochrophyta</taxon>
        <taxon>Bacillariophyta</taxon>
        <taxon>Bacillariophyceae</taxon>
        <taxon>Bacillariophycidae</taxon>
        <taxon>Naviculales</taxon>
        <taxon>Naviculaceae</taxon>
        <taxon>Fistulifera</taxon>
    </lineage>
</organism>
<reference evidence="3 4" key="1">
    <citation type="journal article" date="2015" name="Plant Cell">
        <title>Oil accumulation by the oleaginous diatom Fistulifera solaris as revealed by the genome and transcriptome.</title>
        <authorList>
            <person name="Tanaka T."/>
            <person name="Maeda Y."/>
            <person name="Veluchamy A."/>
            <person name="Tanaka M."/>
            <person name="Abida H."/>
            <person name="Marechal E."/>
            <person name="Bowler C."/>
            <person name="Muto M."/>
            <person name="Sunaga Y."/>
            <person name="Tanaka M."/>
            <person name="Yoshino T."/>
            <person name="Taniguchi T."/>
            <person name="Fukuda Y."/>
            <person name="Nemoto M."/>
            <person name="Matsumoto M."/>
            <person name="Wong P.S."/>
            <person name="Aburatani S."/>
            <person name="Fujibuchi W."/>
        </authorList>
    </citation>
    <scope>NUCLEOTIDE SEQUENCE [LARGE SCALE GENOMIC DNA]</scope>
    <source>
        <strain evidence="3 4">JPCC DA0580</strain>
    </source>
</reference>
<dbReference type="Proteomes" id="UP000198406">
    <property type="component" value="Unassembled WGS sequence"/>
</dbReference>
<gene>
    <name evidence="3" type="ORF">FisN_3Lh190</name>
</gene>
<proteinExistence type="predicted"/>
<feature type="compositionally biased region" description="Basic and acidic residues" evidence="1">
    <location>
        <begin position="502"/>
        <end position="522"/>
    </location>
</feature>
<sequence>MLNRPRFKLFRLFVFAATVVFSKAFPSCKQNQQSLSGNFKWKRFAVENNDKRNLTPAQRALQQTIRKEKSINEFDQFKKTIYTGVDTLQNLAKGKAAAESKVIDGYSERKAALLGKAEPSSTVSLFATEDKFQLSKDSPFDQVKDVFYGTLDIAGKAITNKPEASAEVRMKRVNSLPVLSVAEVSSKGSLLSPQVLAELEPRLRSGNIFNRLAAQVELVQLEGKERIRLQRLETQKKVEEVKDFVYAVADSIKSFVNFMLSMPREIQKAAESTARFAATIPETVEDAVETMQAIPVKAKETVEDIQNKVESTVSTTKQFVADVRDLPNTVQRKADETKQTFTKVIETVNDGATSVKVLVGLEKPKPKPPSIPPPSPPKASDVVFKVTGFVLKTTGKATWWLAKAIGTAAYNAVVERLDSNKAGTKHQTSSNAAEQAMKVKAKQSVQVKSPTAALQKPTPRSSPVATNKPLAPPKPPKTQPDASENVKKSSLKAPPFPPKQAIVDKVDKKAPSTRRDLSSLDEEVRNALQQAAEALEGAERFKARKKEETDE</sequence>
<dbReference type="InParanoid" id="A0A1Z5JPJ1"/>
<evidence type="ECO:0000313" key="4">
    <source>
        <dbReference type="Proteomes" id="UP000198406"/>
    </source>
</evidence>
<keyword evidence="2" id="KW-0732">Signal</keyword>